<evidence type="ECO:0000259" key="4">
    <source>
        <dbReference type="PROSITE" id="PS01031"/>
    </source>
</evidence>
<dbReference type="OMA" id="KFQANDA"/>
<keyword evidence="6" id="KW-1185">Reference proteome</keyword>
<dbReference type="Pfam" id="PF00011">
    <property type="entry name" value="HSP20"/>
    <property type="match status" value="1"/>
</dbReference>
<dbReference type="SUPFAM" id="SSF49764">
    <property type="entry name" value="HSP20-like chaperones"/>
    <property type="match status" value="1"/>
</dbReference>
<dbReference type="GO" id="GO:0140311">
    <property type="term" value="F:protein sequestering activity"/>
    <property type="evidence" value="ECO:0007669"/>
    <property type="project" value="EnsemblFungi"/>
</dbReference>
<comment type="similarity">
    <text evidence="1 2">Belongs to the small heat shock protein (HSP20) family.</text>
</comment>
<dbReference type="FunCoup" id="G8JTB9">
    <property type="interactions" value="719"/>
</dbReference>
<name>G8JTB9_ERECY</name>
<feature type="compositionally biased region" description="Low complexity" evidence="3">
    <location>
        <begin position="27"/>
        <end position="36"/>
    </location>
</feature>
<feature type="region of interest" description="Disordered" evidence="3">
    <location>
        <begin position="96"/>
        <end position="115"/>
    </location>
</feature>
<dbReference type="PROSITE" id="PS01031">
    <property type="entry name" value="SHSP"/>
    <property type="match status" value="1"/>
</dbReference>
<feature type="compositionally biased region" description="Acidic residues" evidence="3">
    <location>
        <begin position="172"/>
        <end position="181"/>
    </location>
</feature>
<evidence type="ECO:0000256" key="1">
    <source>
        <dbReference type="PROSITE-ProRule" id="PRU00285"/>
    </source>
</evidence>
<dbReference type="InParanoid" id="G8JTB9"/>
<dbReference type="CDD" id="cd06464">
    <property type="entry name" value="ACD_sHsps-like"/>
    <property type="match status" value="1"/>
</dbReference>
<reference evidence="6" key="1">
    <citation type="journal article" date="2012" name="G3 (Bethesda)">
        <title>Pichia sorbitophila, an interspecies yeast hybrid reveals early steps of genome resolution following polyploidization.</title>
        <authorList>
            <person name="Leh Louis V."/>
            <person name="Despons L."/>
            <person name="Friedrich A."/>
            <person name="Martin T."/>
            <person name="Durrens P."/>
            <person name="Casaregola S."/>
            <person name="Neuveglise C."/>
            <person name="Fairhead C."/>
            <person name="Marck C."/>
            <person name="Cruz J.A."/>
            <person name="Straub M.L."/>
            <person name="Kugler V."/>
            <person name="Sacerdot C."/>
            <person name="Uzunov Z."/>
            <person name="Thierry A."/>
            <person name="Weiss S."/>
            <person name="Bleykasten C."/>
            <person name="De Montigny J."/>
            <person name="Jacques N."/>
            <person name="Jung P."/>
            <person name="Lemaire M."/>
            <person name="Mallet S."/>
            <person name="Morel G."/>
            <person name="Richard G.F."/>
            <person name="Sarkar A."/>
            <person name="Savel G."/>
            <person name="Schacherer J."/>
            <person name="Seret M.L."/>
            <person name="Talla E."/>
            <person name="Samson G."/>
            <person name="Jubin C."/>
            <person name="Poulain J."/>
            <person name="Vacherie B."/>
            <person name="Barbe V."/>
            <person name="Pelletier E."/>
            <person name="Sherman D.J."/>
            <person name="Westhof E."/>
            <person name="Weissenbach J."/>
            <person name="Baret P.V."/>
            <person name="Wincker P."/>
            <person name="Gaillardin C."/>
            <person name="Dujon B."/>
            <person name="Souciet J.L."/>
        </authorList>
    </citation>
    <scope>NUCLEOTIDE SEQUENCE [LARGE SCALE GENOMIC DNA]</scope>
    <source>
        <strain evidence="6">CBS 270.75 / DBVPG 7215 / KCTC 17166 / NRRL Y-17582</strain>
    </source>
</reference>
<dbReference type="STRING" id="931890.G8JTB9"/>
<feature type="domain" description="SHSP" evidence="4">
    <location>
        <begin position="240"/>
        <end position="359"/>
    </location>
</feature>
<dbReference type="InterPro" id="IPR008978">
    <property type="entry name" value="HSP20-like_chaperone"/>
</dbReference>
<dbReference type="eggNOG" id="KOG0710">
    <property type="taxonomic scope" value="Eukaryota"/>
</dbReference>
<dbReference type="EMBL" id="CP002500">
    <property type="protein sequence ID" value="AET39272.1"/>
    <property type="molecule type" value="Genomic_DNA"/>
</dbReference>
<dbReference type="GeneID" id="11469401"/>
<dbReference type="Gene3D" id="2.60.40.790">
    <property type="match status" value="1"/>
</dbReference>
<dbReference type="OrthoDB" id="5511210at2759"/>
<dbReference type="Proteomes" id="UP000006790">
    <property type="component" value="Chromosome 4"/>
</dbReference>
<evidence type="ECO:0000313" key="5">
    <source>
        <dbReference type="EMBL" id="AET39272.1"/>
    </source>
</evidence>
<dbReference type="RefSeq" id="XP_003646089.1">
    <property type="nucleotide sequence ID" value="XM_003646041.1"/>
</dbReference>
<accession>G8JTB9</accession>
<gene>
    <name evidence="5" type="ordered locus">Ecym_4205</name>
</gene>
<dbReference type="HOGENOM" id="CLU_057192_0_0_1"/>
<feature type="region of interest" description="Disordered" evidence="3">
    <location>
        <begin position="130"/>
        <end position="185"/>
    </location>
</feature>
<evidence type="ECO:0000313" key="6">
    <source>
        <dbReference type="Proteomes" id="UP000006790"/>
    </source>
</evidence>
<protein>
    <recommendedName>
        <fullName evidence="4">SHSP domain-containing protein</fullName>
    </recommendedName>
</protein>
<sequence length="381" mass="42236">MVFYHQQPNLSLYDIIEALSGQAGIRQQQPQQQQQQSEGRTSGYDDYGQSRLQSIPGYPFVSPTPSYSGYYYTMPSRGSYYEPTYFVNEQSIPSRGYARQSQASHSTPHGPAMARDPIYGLLNLLQGAASSFHDSGSDSGRDEEDDGDRVADTNYGKEGLGSSNKTPNVVEDVQEGEGEDGTPEKAKFQANDAVASQKFNAESERVGNPFLKRKSSTSFVYPNVPSPIPDPLQVSKPEIRLDLPFSPQVNVYDAEKEYIVVLALPGANSKSFSIDYHPSSHELLIKGNVENNLDVDSKLLKISELKYGAFERSVKFPALPKITDEEIKATYSNGLLQIKVPKILNDSSKPKPKRRIIIEDVPDEELEFEKNPNPVSAPNVE</sequence>
<dbReference type="KEGG" id="erc:Ecym_4205"/>
<feature type="region of interest" description="Disordered" evidence="3">
    <location>
        <begin position="24"/>
        <end position="57"/>
    </location>
</feature>
<dbReference type="AlphaFoldDB" id="G8JTB9"/>
<dbReference type="InterPro" id="IPR002068">
    <property type="entry name" value="A-crystallin/Hsp20_dom"/>
</dbReference>
<organism evidence="5 6">
    <name type="scientific">Eremothecium cymbalariae (strain CBS 270.75 / DBVPG 7215 / KCTC 17166 / NRRL Y-17582)</name>
    <name type="common">Yeast</name>
    <dbReference type="NCBI Taxonomy" id="931890"/>
    <lineage>
        <taxon>Eukaryota</taxon>
        <taxon>Fungi</taxon>
        <taxon>Dikarya</taxon>
        <taxon>Ascomycota</taxon>
        <taxon>Saccharomycotina</taxon>
        <taxon>Saccharomycetes</taxon>
        <taxon>Saccharomycetales</taxon>
        <taxon>Saccharomycetaceae</taxon>
        <taxon>Eremothecium</taxon>
    </lineage>
</organism>
<feature type="compositionally biased region" description="Polar residues" evidence="3">
    <location>
        <begin position="96"/>
        <end position="107"/>
    </location>
</feature>
<evidence type="ECO:0000256" key="2">
    <source>
        <dbReference type="RuleBase" id="RU003616"/>
    </source>
</evidence>
<dbReference type="GO" id="GO:0007010">
    <property type="term" value="P:cytoskeleton organization"/>
    <property type="evidence" value="ECO:0007669"/>
    <property type="project" value="EnsemblFungi"/>
</dbReference>
<evidence type="ECO:0000256" key="3">
    <source>
        <dbReference type="SAM" id="MobiDB-lite"/>
    </source>
</evidence>
<proteinExistence type="inferred from homology"/>